<keyword evidence="3" id="KW-1185">Reference proteome</keyword>
<dbReference type="InterPro" id="IPR011740">
    <property type="entry name" value="DUF2460"/>
</dbReference>
<gene>
    <name evidence="2" type="ORF">J2W36_004887</name>
</gene>
<feature type="domain" description="DUF2460" evidence="1">
    <location>
        <begin position="12"/>
        <end position="117"/>
    </location>
</feature>
<name>A0ABT9SE15_9BURK</name>
<evidence type="ECO:0000259" key="1">
    <source>
        <dbReference type="Pfam" id="PF09343"/>
    </source>
</evidence>
<comment type="caution">
    <text evidence="2">The sequence shown here is derived from an EMBL/GenBank/DDBJ whole genome shotgun (WGS) entry which is preliminary data.</text>
</comment>
<organism evidence="2 3">
    <name type="scientific">Variovorax ginsengisoli</name>
    <dbReference type="NCBI Taxonomy" id="363844"/>
    <lineage>
        <taxon>Bacteria</taxon>
        <taxon>Pseudomonadati</taxon>
        <taxon>Pseudomonadota</taxon>
        <taxon>Betaproteobacteria</taxon>
        <taxon>Burkholderiales</taxon>
        <taxon>Comamonadaceae</taxon>
        <taxon>Variovorax</taxon>
    </lineage>
</organism>
<sequence length="223" mass="25216">MSDALYPGDLPGLKWDRKRAPSFKTSIYEALSGAERRLRHRQWPKYSVDLTYEVLRESRQIGELQKILGFFLQQGGSFESFLFKDPHDSVASNLIFGQGDGVTRHFQLLRRIGDFAEPVHNPSADSAPGRVWFPYDVESFFWPQYYGWPTAGDVAPLPGSYTLLPGGIVEFAVAPAAGAVLAWSGTYYFRARFGSDRLEYNEFMRRLYSTGTINLVASLQNIL</sequence>
<protein>
    <recommendedName>
        <fullName evidence="1">DUF2460 domain-containing protein</fullName>
    </recommendedName>
</protein>
<evidence type="ECO:0000313" key="2">
    <source>
        <dbReference type="EMBL" id="MDP9902610.1"/>
    </source>
</evidence>
<dbReference type="Proteomes" id="UP001226867">
    <property type="component" value="Unassembled WGS sequence"/>
</dbReference>
<dbReference type="RefSeq" id="WP_307692346.1">
    <property type="nucleotide sequence ID" value="NZ_JAUSRO010000020.1"/>
</dbReference>
<proteinExistence type="predicted"/>
<evidence type="ECO:0000313" key="3">
    <source>
        <dbReference type="Proteomes" id="UP001226867"/>
    </source>
</evidence>
<reference evidence="2 3" key="1">
    <citation type="submission" date="2023-07" db="EMBL/GenBank/DDBJ databases">
        <title>Sorghum-associated microbial communities from plants grown in Nebraska, USA.</title>
        <authorList>
            <person name="Schachtman D."/>
        </authorList>
    </citation>
    <scope>NUCLEOTIDE SEQUENCE [LARGE SCALE GENOMIC DNA]</scope>
    <source>
        <strain evidence="2 3">DS1607</strain>
    </source>
</reference>
<dbReference type="Pfam" id="PF09343">
    <property type="entry name" value="DUF2460"/>
    <property type="match status" value="1"/>
</dbReference>
<dbReference type="EMBL" id="JAUSRO010000020">
    <property type="protein sequence ID" value="MDP9902610.1"/>
    <property type="molecule type" value="Genomic_DNA"/>
</dbReference>
<accession>A0ABT9SE15</accession>